<sequence>MTVFSYLLLYSLVHANLYFLRLATEKMLSFRREGYSVLSMYINSPCHSLLETQRRLNQPSCEPPTTPSAFSHSFHS</sequence>
<proteinExistence type="predicted"/>
<evidence type="ECO:0000313" key="1">
    <source>
        <dbReference type="EMBL" id="KAK9320271.1"/>
    </source>
</evidence>
<gene>
    <name evidence="1" type="ORF">V1517DRAFT_329790</name>
</gene>
<protein>
    <submittedName>
        <fullName evidence="1">Uncharacterized protein</fullName>
    </submittedName>
</protein>
<accession>A0ACC3THS2</accession>
<organism evidence="1 2">
    <name type="scientific">Lipomyces orientalis</name>
    <dbReference type="NCBI Taxonomy" id="1233043"/>
    <lineage>
        <taxon>Eukaryota</taxon>
        <taxon>Fungi</taxon>
        <taxon>Dikarya</taxon>
        <taxon>Ascomycota</taxon>
        <taxon>Saccharomycotina</taxon>
        <taxon>Lipomycetes</taxon>
        <taxon>Lipomycetales</taxon>
        <taxon>Lipomycetaceae</taxon>
        <taxon>Lipomyces</taxon>
    </lineage>
</organism>
<dbReference type="EMBL" id="MU970136">
    <property type="protein sequence ID" value="KAK9320271.1"/>
    <property type="molecule type" value="Genomic_DNA"/>
</dbReference>
<name>A0ACC3THS2_9ASCO</name>
<comment type="caution">
    <text evidence="1">The sequence shown here is derived from an EMBL/GenBank/DDBJ whole genome shotgun (WGS) entry which is preliminary data.</text>
</comment>
<reference evidence="2" key="1">
    <citation type="journal article" date="2024" name="Front. Bioeng. Biotechnol.">
        <title>Genome-scale model development and genomic sequencing of the oleaginous clade Lipomyces.</title>
        <authorList>
            <person name="Czajka J.J."/>
            <person name="Han Y."/>
            <person name="Kim J."/>
            <person name="Mondo S.J."/>
            <person name="Hofstad B.A."/>
            <person name="Robles A."/>
            <person name="Haridas S."/>
            <person name="Riley R."/>
            <person name="LaButti K."/>
            <person name="Pangilinan J."/>
            <person name="Andreopoulos W."/>
            <person name="Lipzen A."/>
            <person name="Yan J."/>
            <person name="Wang M."/>
            <person name="Ng V."/>
            <person name="Grigoriev I.V."/>
            <person name="Spatafora J.W."/>
            <person name="Magnuson J.K."/>
            <person name="Baker S.E."/>
            <person name="Pomraning K.R."/>
        </authorList>
    </citation>
    <scope>NUCLEOTIDE SEQUENCE [LARGE SCALE GENOMIC DNA]</scope>
    <source>
        <strain evidence="2">CBS 10300</strain>
    </source>
</reference>
<dbReference type="Proteomes" id="UP001489719">
    <property type="component" value="Unassembled WGS sequence"/>
</dbReference>
<evidence type="ECO:0000313" key="2">
    <source>
        <dbReference type="Proteomes" id="UP001489719"/>
    </source>
</evidence>
<keyword evidence="2" id="KW-1185">Reference proteome</keyword>